<dbReference type="AlphaFoldDB" id="A0A3M0GHT7"/>
<comment type="caution">
    <text evidence="4">The sequence shown here is derived from an EMBL/GenBank/DDBJ whole genome shotgun (WGS) entry which is preliminary data.</text>
</comment>
<dbReference type="RefSeq" id="WP_121900772.1">
    <property type="nucleotide sequence ID" value="NZ_REFW01000001.1"/>
</dbReference>
<keyword evidence="2" id="KW-0472">Membrane</keyword>
<keyword evidence="2" id="KW-1133">Transmembrane helix</keyword>
<evidence type="ECO:0000256" key="3">
    <source>
        <dbReference type="SAM" id="SignalP"/>
    </source>
</evidence>
<feature type="compositionally biased region" description="Gly residues" evidence="1">
    <location>
        <begin position="43"/>
        <end position="72"/>
    </location>
</feature>
<keyword evidence="5" id="KW-1185">Reference proteome</keyword>
<dbReference type="PANTHER" id="PTHR35902:SF6">
    <property type="entry name" value="CONSERVED WITHIN P. AEROPHILUM"/>
    <property type="match status" value="1"/>
</dbReference>
<feature type="signal peptide" evidence="3">
    <location>
        <begin position="1"/>
        <end position="23"/>
    </location>
</feature>
<dbReference type="PANTHER" id="PTHR35902">
    <property type="entry name" value="S-LAYER DOMAIN-LIKE PROTEIN-RELATED"/>
    <property type="match status" value="1"/>
</dbReference>
<feature type="transmembrane region" description="Helical" evidence="2">
    <location>
        <begin position="331"/>
        <end position="353"/>
    </location>
</feature>
<dbReference type="EMBL" id="REFW01000001">
    <property type="protein sequence ID" value="RMB62222.1"/>
    <property type="molecule type" value="Genomic_DNA"/>
</dbReference>
<evidence type="ECO:0000256" key="2">
    <source>
        <dbReference type="SAM" id="Phobius"/>
    </source>
</evidence>
<name>A0A3M0GHT7_9ACTN</name>
<accession>A0A3M0GHT7</accession>
<evidence type="ECO:0000313" key="5">
    <source>
        <dbReference type="Proteomes" id="UP000275256"/>
    </source>
</evidence>
<evidence type="ECO:0008006" key="6">
    <source>
        <dbReference type="Google" id="ProtNLM"/>
    </source>
</evidence>
<keyword evidence="2" id="KW-0812">Transmembrane</keyword>
<protein>
    <recommendedName>
        <fullName evidence="6">CARDB domain-containing protein</fullName>
    </recommendedName>
</protein>
<organism evidence="4 5">
    <name type="scientific">Tessaracoccus antarcticus</name>
    <dbReference type="NCBI Taxonomy" id="2479848"/>
    <lineage>
        <taxon>Bacteria</taxon>
        <taxon>Bacillati</taxon>
        <taxon>Actinomycetota</taxon>
        <taxon>Actinomycetes</taxon>
        <taxon>Propionibacteriales</taxon>
        <taxon>Propionibacteriaceae</taxon>
        <taxon>Tessaracoccus</taxon>
    </lineage>
</organism>
<keyword evidence="3" id="KW-0732">Signal</keyword>
<dbReference type="Proteomes" id="UP000275256">
    <property type="component" value="Unassembled WGS sequence"/>
</dbReference>
<evidence type="ECO:0000256" key="1">
    <source>
        <dbReference type="SAM" id="MobiDB-lite"/>
    </source>
</evidence>
<feature type="region of interest" description="Disordered" evidence="1">
    <location>
        <begin position="25"/>
        <end position="82"/>
    </location>
</feature>
<evidence type="ECO:0000313" key="4">
    <source>
        <dbReference type="EMBL" id="RMB62222.1"/>
    </source>
</evidence>
<dbReference type="OrthoDB" id="3730877at2"/>
<sequence length="384" mass="40203">MKKFAASVMTVLMVLCLSGTALAAHASPGDAPLGDQIGPSENGAGGGPGGGDAGGNGDGSGSTPGTGGGSDPGSGDPVAAPPGISVPRVMLSGFTTAPAEVVAGQDFSVSFTLKNTSRATRVQNIKVSLSSGEGAAFLPANGSSSMFIERIRAGEESIETMAFHSLPSLEEKPYQMTLLVEYEDTVANAYQSQETVSVQVKQGIRADTSAPQVMPEAIEVGQDASVTFNIHNQGKTKLYNAKAVVKEGQPVSGEEMFIGTIEPGTSGAVDMLIHADDEATQPLVIEVTYEDVDGKVTALSKEVPLSVMPMNMEEPYPTEELPTDTGMVFPWLPLIIGFTLLVLLVIVIVLLVGRSRRRRREQRDMESLAMIGDDPLMPADHLRG</sequence>
<proteinExistence type="predicted"/>
<gene>
    <name evidence="4" type="ORF">EAX62_06580</name>
</gene>
<reference evidence="4 5" key="1">
    <citation type="submission" date="2018-10" db="EMBL/GenBank/DDBJ databases">
        <title>Tessaracoccus antarcticuss sp. nov., isolated from sediment.</title>
        <authorList>
            <person name="Zhou L.Y."/>
            <person name="Du Z.J."/>
        </authorList>
    </citation>
    <scope>NUCLEOTIDE SEQUENCE [LARGE SCALE GENOMIC DNA]</scope>
    <source>
        <strain evidence="4 5">JDX10</strain>
    </source>
</reference>
<feature type="chain" id="PRO_5038470591" description="CARDB domain-containing protein" evidence="3">
    <location>
        <begin position="24"/>
        <end position="384"/>
    </location>
</feature>